<organism evidence="2 3">
    <name type="scientific">Candidatus Tagabacteria bacterium RIFCSPLOWO2_01_FULL_39_11</name>
    <dbReference type="NCBI Taxonomy" id="1802295"/>
    <lineage>
        <taxon>Bacteria</taxon>
        <taxon>Candidatus Tagaibacteriota</taxon>
    </lineage>
</organism>
<sequence>MNRLTYFRYFASLLIVFLISLFLYHSSLNFYFFQDDFFEISLSKIDNFGDLFNLFEFRSGIIDYRPISQRIYFLIFTNIFGLDPVPLRTFNYAIFLGCFLLIYKVITKISTNPKIGLLASSLWVLSSIHFMSLTWISAGYNVIGTFFWLLTSAFFLSYVKNHRLTYSERKNSGIHGPDEANLERGRENSGLQARGIYYILSIGFFLLTIGSFEFSVTWPAIFGFYYLFVLKNSLTRTLKAFFPFIAITVIYLVLRLLFIKIPSQVEYQTTFNIESVKALFWYFLWSLNIPEEFKKQIIGNILVFNPKFFFEFWPLIIKTFLGLLLTLLITVAVPVIRSFRKQITVKPQMIVFGIFWFIAAISPVLLLPNHTFTMYLTLSSIGLYFILSYLLINYGFSRFVLPLLLIWVATSLTTLSFYKVNSWMIEAQRTARQANHNLKTVFPNLPHYAVVLYPLNSQWEQQALAQNNSIQIFYDDPTLSIYYNKEVLKDDYLQGRLKGPVYVYVPI</sequence>
<feature type="transmembrane region" description="Helical" evidence="1">
    <location>
        <begin position="240"/>
        <end position="258"/>
    </location>
</feature>
<keyword evidence="1" id="KW-0812">Transmembrane</keyword>
<dbReference type="AlphaFoldDB" id="A0A1G2LT29"/>
<reference evidence="2 3" key="1">
    <citation type="journal article" date="2016" name="Nat. Commun.">
        <title>Thousands of microbial genomes shed light on interconnected biogeochemical processes in an aquifer system.</title>
        <authorList>
            <person name="Anantharaman K."/>
            <person name="Brown C.T."/>
            <person name="Hug L.A."/>
            <person name="Sharon I."/>
            <person name="Castelle C.J."/>
            <person name="Probst A.J."/>
            <person name="Thomas B.C."/>
            <person name="Singh A."/>
            <person name="Wilkins M.J."/>
            <person name="Karaoz U."/>
            <person name="Brodie E.L."/>
            <person name="Williams K.H."/>
            <person name="Hubbard S.S."/>
            <person name="Banfield J.F."/>
        </authorList>
    </citation>
    <scope>NUCLEOTIDE SEQUENCE [LARGE SCALE GENOMIC DNA]</scope>
</reference>
<feature type="transmembrane region" description="Helical" evidence="1">
    <location>
        <begin position="312"/>
        <end position="336"/>
    </location>
</feature>
<feature type="transmembrane region" description="Helical" evidence="1">
    <location>
        <begin position="85"/>
        <end position="103"/>
    </location>
</feature>
<evidence type="ECO:0000313" key="3">
    <source>
        <dbReference type="Proteomes" id="UP000178302"/>
    </source>
</evidence>
<evidence type="ECO:0008006" key="4">
    <source>
        <dbReference type="Google" id="ProtNLM"/>
    </source>
</evidence>
<dbReference type="EMBL" id="MHQZ01000003">
    <property type="protein sequence ID" value="OHA14808.1"/>
    <property type="molecule type" value="Genomic_DNA"/>
</dbReference>
<gene>
    <name evidence="2" type="ORF">A2909_01285</name>
</gene>
<comment type="caution">
    <text evidence="2">The sequence shown here is derived from an EMBL/GenBank/DDBJ whole genome shotgun (WGS) entry which is preliminary data.</text>
</comment>
<feature type="transmembrane region" description="Helical" evidence="1">
    <location>
        <begin position="372"/>
        <end position="392"/>
    </location>
</feature>
<accession>A0A1G2LT29</accession>
<feature type="transmembrane region" description="Helical" evidence="1">
    <location>
        <begin position="7"/>
        <end position="25"/>
    </location>
</feature>
<name>A0A1G2LT29_9BACT</name>
<keyword evidence="1" id="KW-0472">Membrane</keyword>
<feature type="transmembrane region" description="Helical" evidence="1">
    <location>
        <begin position="348"/>
        <end position="366"/>
    </location>
</feature>
<dbReference type="Proteomes" id="UP000178302">
    <property type="component" value="Unassembled WGS sequence"/>
</dbReference>
<feature type="transmembrane region" description="Helical" evidence="1">
    <location>
        <begin position="196"/>
        <end position="228"/>
    </location>
</feature>
<feature type="transmembrane region" description="Helical" evidence="1">
    <location>
        <begin position="142"/>
        <end position="159"/>
    </location>
</feature>
<feature type="transmembrane region" description="Helical" evidence="1">
    <location>
        <begin position="399"/>
        <end position="418"/>
    </location>
</feature>
<feature type="transmembrane region" description="Helical" evidence="1">
    <location>
        <begin position="115"/>
        <end position="136"/>
    </location>
</feature>
<keyword evidence="1" id="KW-1133">Transmembrane helix</keyword>
<evidence type="ECO:0000313" key="2">
    <source>
        <dbReference type="EMBL" id="OHA14808.1"/>
    </source>
</evidence>
<protein>
    <recommendedName>
        <fullName evidence="4">Glycosyltransferase RgtA/B/C/D-like domain-containing protein</fullName>
    </recommendedName>
</protein>
<proteinExistence type="predicted"/>
<evidence type="ECO:0000256" key="1">
    <source>
        <dbReference type="SAM" id="Phobius"/>
    </source>
</evidence>